<reference evidence="13 14" key="1">
    <citation type="submission" date="2021-05" db="EMBL/GenBank/DDBJ databases">
        <title>Croceibacterium sp. LX-88 genome sequence.</title>
        <authorList>
            <person name="Luo X."/>
        </authorList>
    </citation>
    <scope>NUCLEOTIDE SEQUENCE [LARGE SCALE GENOMIC DNA]</scope>
    <source>
        <strain evidence="13 14">LX-88</strain>
    </source>
</reference>
<accession>A0ABS5VZR1</accession>
<dbReference type="InterPro" id="IPR036942">
    <property type="entry name" value="Beta-barrel_TonB_sf"/>
</dbReference>
<dbReference type="Pfam" id="PF07715">
    <property type="entry name" value="Plug"/>
    <property type="match status" value="1"/>
</dbReference>
<evidence type="ECO:0000259" key="11">
    <source>
        <dbReference type="Pfam" id="PF00593"/>
    </source>
</evidence>
<keyword evidence="13" id="KW-0675">Receptor</keyword>
<dbReference type="Gene3D" id="2.40.170.20">
    <property type="entry name" value="TonB-dependent receptor, beta-barrel domain"/>
    <property type="match status" value="1"/>
</dbReference>
<evidence type="ECO:0000313" key="14">
    <source>
        <dbReference type="Proteomes" id="UP000811255"/>
    </source>
</evidence>
<feature type="domain" description="TonB-dependent receptor-like beta-barrel" evidence="11">
    <location>
        <begin position="299"/>
        <end position="784"/>
    </location>
</feature>
<evidence type="ECO:0000256" key="7">
    <source>
        <dbReference type="ARBA" id="ARBA00023237"/>
    </source>
</evidence>
<dbReference type="RefSeq" id="WP_214534291.1">
    <property type="nucleotide sequence ID" value="NZ_JAHFVK010000001.1"/>
</dbReference>
<dbReference type="EMBL" id="JAHFVK010000001">
    <property type="protein sequence ID" value="MBT2133010.1"/>
    <property type="molecule type" value="Genomic_DNA"/>
</dbReference>
<comment type="caution">
    <text evidence="13">The sequence shown here is derived from an EMBL/GenBank/DDBJ whole genome shotgun (WGS) entry which is preliminary data.</text>
</comment>
<evidence type="ECO:0000256" key="3">
    <source>
        <dbReference type="ARBA" id="ARBA00022452"/>
    </source>
</evidence>
<sequence length="837" mass="89988">MSRVSRTFISILLASSTFSAAHAQTTQAEPTLDEAAPADENVIMVTGTRATGQQAADSASPIRLLGAEELGRVGQPNLNQALTQLVPSFSAQTQGTDMSNFSLSARLRGLNPNHTLVLVNGKRRHGSAILQVIAGPFQGSAAPSIDLIPPDAVQRIEVFQEGAAAVYGSDAIAGVVNIILKSNDQGGTAKVTGGQYYDSEGETLSVSGNLGFPIGDNGFLNLTLFHRRNGHTFQGDGQTSVRDIDGNLATNIPAAFVPIYDALDLKNINGGQAKSDLNIAFYNAGYDFGDFEFYSFGNVARREGEAYQGYRVPNRICTSSSDPTTCFADTGTTGMVPLQKVVQDQYSVTGGFRGDIGGWEWDLSSTYGSDGNDIFTIESANRSLFIDTGFTPTDFYNGSFSLTQWTNTLDIQHDVEIGLAEPLTIAFGAEYREETYGISPGDYGSRYKEGGQSFPGYSLTDAGDYSRDSKSAYLNFITNPVEGWVVDIAGRYEDYSDFGDTVIGKLTTRYDFTDEIAVRGTVSTGFRAPTMGESYYSATNVAPTSASVQLPPNSEAAALLGFSPLKPEKSKNYSAGVVLRPADRLVVSLDGYYITIKDRIAGTSAIRGLVNGVPQTNLINGIPAYDAVMAAIAARGTVIDNVPTVSVQTFTNGIDTRTWGLDFSARYPVDLAFGELDLSLNANYNETKVTENRLGEALFTAQAESYLETAQPKYKATLGVLFTKDAFSINLRQSYQGKSTILVFPAISGYGPYEGVVEATPLTDLEVGYEFTDWMKFSIGANNLFNKKPEIPELLPVAVASGTSPYVNGTTTINSRYGHGSYGSNGGYYYARLDFNF</sequence>
<dbReference type="Proteomes" id="UP000811255">
    <property type="component" value="Unassembled WGS sequence"/>
</dbReference>
<keyword evidence="2 8" id="KW-0813">Transport</keyword>
<evidence type="ECO:0000256" key="1">
    <source>
        <dbReference type="ARBA" id="ARBA00004571"/>
    </source>
</evidence>
<proteinExistence type="inferred from homology"/>
<keyword evidence="10" id="KW-0732">Signal</keyword>
<evidence type="ECO:0000256" key="2">
    <source>
        <dbReference type="ARBA" id="ARBA00022448"/>
    </source>
</evidence>
<keyword evidence="5 9" id="KW-0798">TonB box</keyword>
<dbReference type="PANTHER" id="PTHR47234:SF3">
    <property type="entry name" value="SECRETIN_TONB SHORT N-TERMINAL DOMAIN-CONTAINING PROTEIN"/>
    <property type="match status" value="1"/>
</dbReference>
<evidence type="ECO:0000313" key="13">
    <source>
        <dbReference type="EMBL" id="MBT2133010.1"/>
    </source>
</evidence>
<dbReference type="InterPro" id="IPR012910">
    <property type="entry name" value="Plug_dom"/>
</dbReference>
<dbReference type="Pfam" id="PF00593">
    <property type="entry name" value="TonB_dep_Rec_b-barrel"/>
    <property type="match status" value="1"/>
</dbReference>
<evidence type="ECO:0000256" key="10">
    <source>
        <dbReference type="SAM" id="SignalP"/>
    </source>
</evidence>
<comment type="similarity">
    <text evidence="8 9">Belongs to the TonB-dependent receptor family.</text>
</comment>
<keyword evidence="7 8" id="KW-0998">Cell outer membrane</keyword>
<gene>
    <name evidence="13" type="ORF">KK137_01580</name>
</gene>
<dbReference type="InterPro" id="IPR037066">
    <property type="entry name" value="Plug_dom_sf"/>
</dbReference>
<protein>
    <submittedName>
        <fullName evidence="13">TonB-dependent receptor</fullName>
    </submittedName>
</protein>
<keyword evidence="4 8" id="KW-0812">Transmembrane</keyword>
<evidence type="ECO:0000256" key="9">
    <source>
        <dbReference type="RuleBase" id="RU003357"/>
    </source>
</evidence>
<name>A0ABS5VZR1_9SPHN</name>
<organism evidence="13 14">
    <name type="scientific">Croceibacterium selenioxidans</name>
    <dbReference type="NCBI Taxonomy" id="2838833"/>
    <lineage>
        <taxon>Bacteria</taxon>
        <taxon>Pseudomonadati</taxon>
        <taxon>Pseudomonadota</taxon>
        <taxon>Alphaproteobacteria</taxon>
        <taxon>Sphingomonadales</taxon>
        <taxon>Erythrobacteraceae</taxon>
        <taxon>Croceibacterium</taxon>
    </lineage>
</organism>
<comment type="subcellular location">
    <subcellularLocation>
        <location evidence="1 8">Cell outer membrane</location>
        <topology evidence="1 8">Multi-pass membrane protein</topology>
    </subcellularLocation>
</comment>
<evidence type="ECO:0000256" key="5">
    <source>
        <dbReference type="ARBA" id="ARBA00023077"/>
    </source>
</evidence>
<evidence type="ECO:0000259" key="12">
    <source>
        <dbReference type="Pfam" id="PF07715"/>
    </source>
</evidence>
<keyword evidence="6 8" id="KW-0472">Membrane</keyword>
<dbReference type="InterPro" id="IPR000531">
    <property type="entry name" value="Beta-barrel_TonB"/>
</dbReference>
<dbReference type="CDD" id="cd01347">
    <property type="entry name" value="ligand_gated_channel"/>
    <property type="match status" value="1"/>
</dbReference>
<dbReference type="PANTHER" id="PTHR47234">
    <property type="match status" value="1"/>
</dbReference>
<dbReference type="InterPro" id="IPR039426">
    <property type="entry name" value="TonB-dep_rcpt-like"/>
</dbReference>
<feature type="chain" id="PRO_5046700411" evidence="10">
    <location>
        <begin position="24"/>
        <end position="837"/>
    </location>
</feature>
<evidence type="ECO:0000256" key="8">
    <source>
        <dbReference type="PROSITE-ProRule" id="PRU01360"/>
    </source>
</evidence>
<feature type="domain" description="TonB-dependent receptor plug" evidence="12">
    <location>
        <begin position="56"/>
        <end position="175"/>
    </location>
</feature>
<dbReference type="SUPFAM" id="SSF56935">
    <property type="entry name" value="Porins"/>
    <property type="match status" value="1"/>
</dbReference>
<keyword evidence="14" id="KW-1185">Reference proteome</keyword>
<evidence type="ECO:0000256" key="6">
    <source>
        <dbReference type="ARBA" id="ARBA00023136"/>
    </source>
</evidence>
<dbReference type="PROSITE" id="PS52016">
    <property type="entry name" value="TONB_DEPENDENT_REC_3"/>
    <property type="match status" value="1"/>
</dbReference>
<feature type="signal peptide" evidence="10">
    <location>
        <begin position="1"/>
        <end position="23"/>
    </location>
</feature>
<dbReference type="Gene3D" id="2.170.130.10">
    <property type="entry name" value="TonB-dependent receptor, plug domain"/>
    <property type="match status" value="1"/>
</dbReference>
<keyword evidence="3 8" id="KW-1134">Transmembrane beta strand</keyword>
<evidence type="ECO:0000256" key="4">
    <source>
        <dbReference type="ARBA" id="ARBA00022692"/>
    </source>
</evidence>